<evidence type="ECO:0000313" key="2">
    <source>
        <dbReference type="EMBL" id="EJK59962.1"/>
    </source>
</evidence>
<organism evidence="2 3">
    <name type="scientific">Thalassiosira oceanica</name>
    <name type="common">Marine diatom</name>
    <dbReference type="NCBI Taxonomy" id="159749"/>
    <lineage>
        <taxon>Eukaryota</taxon>
        <taxon>Sar</taxon>
        <taxon>Stramenopiles</taxon>
        <taxon>Ochrophyta</taxon>
        <taxon>Bacillariophyta</taxon>
        <taxon>Coscinodiscophyceae</taxon>
        <taxon>Thalassiosirophycidae</taxon>
        <taxon>Thalassiosirales</taxon>
        <taxon>Thalassiosiraceae</taxon>
        <taxon>Thalassiosira</taxon>
    </lineage>
</organism>
<dbReference type="Proteomes" id="UP000266841">
    <property type="component" value="Unassembled WGS sequence"/>
</dbReference>
<sequence length="124" mass="14353">MFAFARTVARRVPTGRAAAANLNRTSKRTMGGGSHWLEVSQPHHYLGEACGFLTWMWIFYRAKQDLPVVLGWRHPWEHAEDPWKIVDHVDDLEGLEKSWDEFADKSTRPGEDDDDDDDDDVRQD</sequence>
<reference evidence="2 3" key="1">
    <citation type="journal article" date="2012" name="Genome Biol.">
        <title>Genome and low-iron response of an oceanic diatom adapted to chronic iron limitation.</title>
        <authorList>
            <person name="Lommer M."/>
            <person name="Specht M."/>
            <person name="Roy A.S."/>
            <person name="Kraemer L."/>
            <person name="Andreson R."/>
            <person name="Gutowska M.A."/>
            <person name="Wolf J."/>
            <person name="Bergner S.V."/>
            <person name="Schilhabel M.B."/>
            <person name="Klostermeier U.C."/>
            <person name="Beiko R.G."/>
            <person name="Rosenstiel P."/>
            <person name="Hippler M."/>
            <person name="Laroche J."/>
        </authorList>
    </citation>
    <scope>NUCLEOTIDE SEQUENCE [LARGE SCALE GENOMIC DNA]</scope>
    <source>
        <strain evidence="2 3">CCMP1005</strain>
    </source>
</reference>
<accession>K0SNC7</accession>
<dbReference type="eggNOG" id="ENOG502RW8W">
    <property type="taxonomic scope" value="Eukaryota"/>
</dbReference>
<dbReference type="InterPro" id="IPR044980">
    <property type="entry name" value="NDUFB2_plant/fungi"/>
</dbReference>
<feature type="region of interest" description="Disordered" evidence="1">
    <location>
        <begin position="100"/>
        <end position="124"/>
    </location>
</feature>
<evidence type="ECO:0000256" key="1">
    <source>
        <dbReference type="SAM" id="MobiDB-lite"/>
    </source>
</evidence>
<dbReference type="PANTHER" id="PTHR36987">
    <property type="entry name" value="NADH DEHYDROGENASE [UBIQUINONE] 1 BETA SUBCOMPLEX SUBUNIT 2-LIKE"/>
    <property type="match status" value="1"/>
</dbReference>
<gene>
    <name evidence="2" type="ORF">THAOC_19761</name>
</gene>
<dbReference type="GO" id="GO:0005743">
    <property type="term" value="C:mitochondrial inner membrane"/>
    <property type="evidence" value="ECO:0007669"/>
    <property type="project" value="InterPro"/>
</dbReference>
<proteinExistence type="predicted"/>
<protein>
    <submittedName>
        <fullName evidence="2">Uncharacterized protein</fullName>
    </submittedName>
</protein>
<feature type="compositionally biased region" description="Acidic residues" evidence="1">
    <location>
        <begin position="111"/>
        <end position="124"/>
    </location>
</feature>
<evidence type="ECO:0000313" key="3">
    <source>
        <dbReference type="Proteomes" id="UP000266841"/>
    </source>
</evidence>
<dbReference type="PANTHER" id="PTHR36987:SF1">
    <property type="entry name" value="NADH DEHYDROGENASE [UBIQUINONE] 1 BETA SUBCOMPLEX SUBUNIT 2"/>
    <property type="match status" value="1"/>
</dbReference>
<dbReference type="OrthoDB" id="531564at2759"/>
<dbReference type="OMA" id="EDPWAIS"/>
<comment type="caution">
    <text evidence="2">The sequence shown here is derived from an EMBL/GenBank/DDBJ whole genome shotgun (WGS) entry which is preliminary data.</text>
</comment>
<dbReference type="EMBL" id="AGNL01021912">
    <property type="protein sequence ID" value="EJK59962.1"/>
    <property type="molecule type" value="Genomic_DNA"/>
</dbReference>
<feature type="compositionally biased region" description="Basic and acidic residues" evidence="1">
    <location>
        <begin position="100"/>
        <end position="110"/>
    </location>
</feature>
<dbReference type="AlphaFoldDB" id="K0SNC7"/>
<name>K0SNC7_THAOC</name>
<keyword evidence="3" id="KW-1185">Reference proteome</keyword>
<dbReference type="GO" id="GO:0045271">
    <property type="term" value="C:respiratory chain complex I"/>
    <property type="evidence" value="ECO:0007669"/>
    <property type="project" value="InterPro"/>
</dbReference>